<dbReference type="Proteomes" id="UP000828390">
    <property type="component" value="Unassembled WGS sequence"/>
</dbReference>
<dbReference type="AlphaFoldDB" id="A0A9D4GFD5"/>
<comment type="caution">
    <text evidence="1">The sequence shown here is derived from an EMBL/GenBank/DDBJ whole genome shotgun (WGS) entry which is preliminary data.</text>
</comment>
<protein>
    <submittedName>
        <fullName evidence="1">Uncharacterized protein</fullName>
    </submittedName>
</protein>
<evidence type="ECO:0000313" key="2">
    <source>
        <dbReference type="Proteomes" id="UP000828390"/>
    </source>
</evidence>
<organism evidence="1 2">
    <name type="scientific">Dreissena polymorpha</name>
    <name type="common">Zebra mussel</name>
    <name type="synonym">Mytilus polymorpha</name>
    <dbReference type="NCBI Taxonomy" id="45954"/>
    <lineage>
        <taxon>Eukaryota</taxon>
        <taxon>Metazoa</taxon>
        <taxon>Spiralia</taxon>
        <taxon>Lophotrochozoa</taxon>
        <taxon>Mollusca</taxon>
        <taxon>Bivalvia</taxon>
        <taxon>Autobranchia</taxon>
        <taxon>Heteroconchia</taxon>
        <taxon>Euheterodonta</taxon>
        <taxon>Imparidentia</taxon>
        <taxon>Neoheterodontei</taxon>
        <taxon>Myida</taxon>
        <taxon>Dreissenoidea</taxon>
        <taxon>Dreissenidae</taxon>
        <taxon>Dreissena</taxon>
    </lineage>
</organism>
<evidence type="ECO:0000313" key="1">
    <source>
        <dbReference type="EMBL" id="KAH3815877.1"/>
    </source>
</evidence>
<sequence length="107" mass="11985">MSPNSAGGLFLCRGAVHSWSSVPCLFFRFRCSHGRHPIRDPWLAPVCSEVFVCLCSWAFDPRVTCLYVSRRTSAQLSFRLSASCRGTSLFLRSVTLSLPIRFAIVAR</sequence>
<reference evidence="1" key="1">
    <citation type="journal article" date="2019" name="bioRxiv">
        <title>The Genome of the Zebra Mussel, Dreissena polymorpha: A Resource for Invasive Species Research.</title>
        <authorList>
            <person name="McCartney M.A."/>
            <person name="Auch B."/>
            <person name="Kono T."/>
            <person name="Mallez S."/>
            <person name="Zhang Y."/>
            <person name="Obille A."/>
            <person name="Becker A."/>
            <person name="Abrahante J.E."/>
            <person name="Garbe J."/>
            <person name="Badalamenti J.P."/>
            <person name="Herman A."/>
            <person name="Mangelson H."/>
            <person name="Liachko I."/>
            <person name="Sullivan S."/>
            <person name="Sone E.D."/>
            <person name="Koren S."/>
            <person name="Silverstein K.A.T."/>
            <person name="Beckman K.B."/>
            <person name="Gohl D.M."/>
        </authorList>
    </citation>
    <scope>NUCLEOTIDE SEQUENCE</scope>
    <source>
        <strain evidence="1">Duluth1</strain>
        <tissue evidence="1">Whole animal</tissue>
    </source>
</reference>
<reference evidence="1" key="2">
    <citation type="submission" date="2020-11" db="EMBL/GenBank/DDBJ databases">
        <authorList>
            <person name="McCartney M.A."/>
            <person name="Auch B."/>
            <person name="Kono T."/>
            <person name="Mallez S."/>
            <person name="Becker A."/>
            <person name="Gohl D.M."/>
            <person name="Silverstein K.A.T."/>
            <person name="Koren S."/>
            <person name="Bechman K.B."/>
            <person name="Herman A."/>
            <person name="Abrahante J.E."/>
            <person name="Garbe J."/>
        </authorList>
    </citation>
    <scope>NUCLEOTIDE SEQUENCE</scope>
    <source>
        <strain evidence="1">Duluth1</strain>
        <tissue evidence="1">Whole animal</tissue>
    </source>
</reference>
<name>A0A9D4GFD5_DREPO</name>
<accession>A0A9D4GFD5</accession>
<gene>
    <name evidence="1" type="ORF">DPMN_144413</name>
</gene>
<proteinExistence type="predicted"/>
<dbReference type="EMBL" id="JAIWYP010000006">
    <property type="protein sequence ID" value="KAH3815877.1"/>
    <property type="molecule type" value="Genomic_DNA"/>
</dbReference>
<keyword evidence="2" id="KW-1185">Reference proteome</keyword>